<evidence type="ECO:0000313" key="7">
    <source>
        <dbReference type="Proteomes" id="UP001295423"/>
    </source>
</evidence>
<keyword evidence="3 5" id="KW-0472">Membrane</keyword>
<dbReference type="Pfam" id="PF13855">
    <property type="entry name" value="LRR_8"/>
    <property type="match status" value="2"/>
</dbReference>
<gene>
    <name evidence="6" type="ORF">CYCCA115_LOCUS22864</name>
</gene>
<keyword evidence="7" id="KW-1185">Reference proteome</keyword>
<feature type="compositionally biased region" description="Low complexity" evidence="4">
    <location>
        <begin position="47"/>
        <end position="69"/>
    </location>
</feature>
<dbReference type="Gene3D" id="3.80.10.10">
    <property type="entry name" value="Ribonuclease Inhibitor"/>
    <property type="match status" value="2"/>
</dbReference>
<comment type="caution">
    <text evidence="6">The sequence shown here is derived from an EMBL/GenBank/DDBJ whole genome shotgun (WGS) entry which is preliminary data.</text>
</comment>
<accession>A0AAD2GBK6</accession>
<dbReference type="PANTHER" id="PTHR48065:SF75">
    <property type="entry name" value="LEUCINE-RICH REPEAT-CONTAINING N-TERMINAL PLANT-TYPE DOMAIN-CONTAINING PROTEIN"/>
    <property type="match status" value="1"/>
</dbReference>
<feature type="compositionally biased region" description="Polar residues" evidence="4">
    <location>
        <begin position="115"/>
        <end position="126"/>
    </location>
</feature>
<feature type="transmembrane region" description="Helical" evidence="5">
    <location>
        <begin position="216"/>
        <end position="235"/>
    </location>
</feature>
<feature type="compositionally biased region" description="Low complexity" evidence="4">
    <location>
        <begin position="132"/>
        <end position="143"/>
    </location>
</feature>
<dbReference type="EMBL" id="CAKOGP040002336">
    <property type="protein sequence ID" value="CAJ1967632.1"/>
    <property type="molecule type" value="Genomic_DNA"/>
</dbReference>
<evidence type="ECO:0008006" key="8">
    <source>
        <dbReference type="Google" id="ProtNLM"/>
    </source>
</evidence>
<evidence type="ECO:0000256" key="1">
    <source>
        <dbReference type="ARBA" id="ARBA00022614"/>
    </source>
</evidence>
<evidence type="ECO:0000313" key="6">
    <source>
        <dbReference type="EMBL" id="CAJ1967632.1"/>
    </source>
</evidence>
<dbReference type="InterPro" id="IPR001611">
    <property type="entry name" value="Leu-rich_rpt"/>
</dbReference>
<keyword evidence="2" id="KW-0677">Repeat</keyword>
<evidence type="ECO:0000256" key="2">
    <source>
        <dbReference type="ARBA" id="ARBA00022737"/>
    </source>
</evidence>
<dbReference type="FunFam" id="3.80.10.10:FF:000095">
    <property type="entry name" value="LRR receptor-like serine/threonine-protein kinase GSO1"/>
    <property type="match status" value="1"/>
</dbReference>
<reference evidence="6" key="1">
    <citation type="submission" date="2023-08" db="EMBL/GenBank/DDBJ databases">
        <authorList>
            <person name="Audoor S."/>
            <person name="Bilcke G."/>
        </authorList>
    </citation>
    <scope>NUCLEOTIDE SEQUENCE</scope>
</reference>
<feature type="region of interest" description="Disordered" evidence="4">
    <location>
        <begin position="115"/>
        <end position="151"/>
    </location>
</feature>
<organism evidence="6 7">
    <name type="scientific">Cylindrotheca closterium</name>
    <dbReference type="NCBI Taxonomy" id="2856"/>
    <lineage>
        <taxon>Eukaryota</taxon>
        <taxon>Sar</taxon>
        <taxon>Stramenopiles</taxon>
        <taxon>Ochrophyta</taxon>
        <taxon>Bacillariophyta</taxon>
        <taxon>Bacillariophyceae</taxon>
        <taxon>Bacillariophycidae</taxon>
        <taxon>Bacillariales</taxon>
        <taxon>Bacillariaceae</taxon>
        <taxon>Cylindrotheca</taxon>
    </lineage>
</organism>
<sequence>MSSGQQNDELERIQDRLNRAKSNRTDQASSIPSAAADSSVTSRIRPSAGSTVSGGASTTSGASSAAPGTWESISITSPGGRSKKKMTSPLAGIRKTFGKAASSRRIVAQDQSINLRGNPETFSPTDSGRAGSMSMFSRDSSSRNIGQPPFADEYNDAAPNAESEEYLESDKSRNRLSPVMAQIVGFCVDCYTSMAYHADRLYLNCARGGAGNKMTANIVMIIIAVAAAIGVVVHFSKAGSSSDGGSALPITLSGRAGEVQRLIAEAGVTPMEVLGDKTSIQYAALQWVANKDPAKLKTYDSALMERYILAVFYYASNPDEWTNNDGWMTATGYCAWYGVECVPRDDATQESGISRTYDDNDAITGITLTNNNLKGTLPPEFGKLSNTLSLDFGNNILSGEIPEMHENLKYLLVPNNEFVGSFPEHFKGLANLHGLDLSYNAMHGYVTERINELTNLRTLDMSNNHFGGSFPEIHHLTKITKLHLQNNIFHGTIPSGKLRDYERLEILRLDNNTFSGPFPKQSIERLTRIEYIDLSQNDLTGSIPDIFQSIRRLTTVHLNNNRFRAHIPDSLMHLSGLKSLRLDHNVLTGKIPETVALLADVQYFDLHDNLLTGEIPTYIGFPHDFTYISLKNNKLTGSIPTEMGDLFRLAHLELEGNRLNGDIPTQLASLTALTKLSIHENQFAGITMPIELCDKIRRAEMKELSADCTDSDKVTCDCCSQCYPLAGTN</sequence>
<keyword evidence="1" id="KW-0433">Leucine-rich repeat</keyword>
<dbReference type="Pfam" id="PF00560">
    <property type="entry name" value="LRR_1"/>
    <property type="match status" value="1"/>
</dbReference>
<dbReference type="InterPro" id="IPR032675">
    <property type="entry name" value="LRR_dom_sf"/>
</dbReference>
<feature type="compositionally biased region" description="Low complexity" evidence="4">
    <location>
        <begin position="28"/>
        <end position="39"/>
    </location>
</feature>
<dbReference type="Proteomes" id="UP001295423">
    <property type="component" value="Unassembled WGS sequence"/>
</dbReference>
<name>A0AAD2GBK6_9STRA</name>
<feature type="region of interest" description="Disordered" evidence="4">
    <location>
        <begin position="1"/>
        <end position="89"/>
    </location>
</feature>
<proteinExistence type="predicted"/>
<dbReference type="AlphaFoldDB" id="A0AAD2GBK6"/>
<feature type="compositionally biased region" description="Basic and acidic residues" evidence="4">
    <location>
        <begin position="9"/>
        <end position="18"/>
    </location>
</feature>
<dbReference type="PROSITE" id="PS51450">
    <property type="entry name" value="LRR"/>
    <property type="match status" value="1"/>
</dbReference>
<dbReference type="FunFam" id="3.80.10.10:FF:000383">
    <property type="entry name" value="Leucine-rich repeat receptor protein kinase EMS1"/>
    <property type="match status" value="1"/>
</dbReference>
<protein>
    <recommendedName>
        <fullName evidence="8">Leucine-rich repeat-containing N-terminal plant-type domain-containing protein</fullName>
    </recommendedName>
</protein>
<keyword evidence="5" id="KW-0812">Transmembrane</keyword>
<dbReference type="SUPFAM" id="SSF52058">
    <property type="entry name" value="L domain-like"/>
    <property type="match status" value="1"/>
</dbReference>
<keyword evidence="5" id="KW-1133">Transmembrane helix</keyword>
<evidence type="ECO:0000256" key="4">
    <source>
        <dbReference type="SAM" id="MobiDB-lite"/>
    </source>
</evidence>
<evidence type="ECO:0000256" key="3">
    <source>
        <dbReference type="ARBA" id="ARBA00023136"/>
    </source>
</evidence>
<evidence type="ECO:0000256" key="5">
    <source>
        <dbReference type="SAM" id="Phobius"/>
    </source>
</evidence>
<dbReference type="PANTHER" id="PTHR48065">
    <property type="entry name" value="OS10G0469600 PROTEIN"/>
    <property type="match status" value="1"/>
</dbReference>